<accession>A0A067R3C7</accession>
<proteinExistence type="inferred from homology"/>
<evidence type="ECO:0000313" key="6">
    <source>
        <dbReference type="Proteomes" id="UP000027135"/>
    </source>
</evidence>
<feature type="region of interest" description="Disordered" evidence="4">
    <location>
        <begin position="282"/>
        <end position="321"/>
    </location>
</feature>
<dbReference type="PANTHER" id="PTHR12848:SF16">
    <property type="entry name" value="REGULATORY-ASSOCIATED PROTEIN OF MTOR"/>
    <property type="match status" value="1"/>
</dbReference>
<evidence type="ECO:0000256" key="1">
    <source>
        <dbReference type="ARBA" id="ARBA00009257"/>
    </source>
</evidence>
<dbReference type="OMA" id="EDNYQVQ"/>
<dbReference type="InterPro" id="IPR004083">
    <property type="entry name" value="Raptor"/>
</dbReference>
<dbReference type="GO" id="GO:0030307">
    <property type="term" value="P:positive regulation of cell growth"/>
    <property type="evidence" value="ECO:0007669"/>
    <property type="project" value="TreeGrafter"/>
</dbReference>
<dbReference type="PANTHER" id="PTHR12848">
    <property type="entry name" value="REGULATORY-ASSOCIATED PROTEIN OF MTOR"/>
    <property type="match status" value="1"/>
</dbReference>
<dbReference type="eggNOG" id="KOG1517">
    <property type="taxonomic scope" value="Eukaryota"/>
</dbReference>
<dbReference type="Pfam" id="PF00400">
    <property type="entry name" value="WD40"/>
    <property type="match status" value="2"/>
</dbReference>
<protein>
    <submittedName>
        <fullName evidence="5">Regulatory-associated protein of mTOR</fullName>
    </submittedName>
</protein>
<dbReference type="PROSITE" id="PS50082">
    <property type="entry name" value="WD_REPEATS_2"/>
    <property type="match status" value="1"/>
</dbReference>
<dbReference type="InterPro" id="IPR001680">
    <property type="entry name" value="WD40_rpt"/>
</dbReference>
<keyword evidence="2" id="KW-0677">Repeat</keyword>
<dbReference type="SMART" id="SM00320">
    <property type="entry name" value="WD40"/>
    <property type="match status" value="6"/>
</dbReference>
<feature type="compositionally biased region" description="Basic and acidic residues" evidence="4">
    <location>
        <begin position="282"/>
        <end position="294"/>
    </location>
</feature>
<dbReference type="InterPro" id="IPR036322">
    <property type="entry name" value="WD40_repeat_dom_sf"/>
</dbReference>
<dbReference type="GO" id="GO:0031931">
    <property type="term" value="C:TORC1 complex"/>
    <property type="evidence" value="ECO:0007669"/>
    <property type="project" value="InterPro"/>
</dbReference>
<dbReference type="GO" id="GO:0009267">
    <property type="term" value="P:cellular response to starvation"/>
    <property type="evidence" value="ECO:0007669"/>
    <property type="project" value="TreeGrafter"/>
</dbReference>
<dbReference type="GO" id="GO:0005737">
    <property type="term" value="C:cytoplasm"/>
    <property type="evidence" value="ECO:0007669"/>
    <property type="project" value="TreeGrafter"/>
</dbReference>
<comment type="similarity">
    <text evidence="1">Belongs to the WD repeat RAPTOR family.</text>
</comment>
<dbReference type="InterPro" id="IPR016024">
    <property type="entry name" value="ARM-type_fold"/>
</dbReference>
<keyword evidence="3" id="KW-0853">WD repeat</keyword>
<dbReference type="InParanoid" id="A0A067R3C7"/>
<sequence length="755" mass="83157">MPGEDRTLATFVLASIVNNYPQGQEVALQGSLVSICLEQLGDQNPLLRQWLAICLGRLWTNYDKARWCGVRDIAHEKLYNLLSDPVPEVRAAAVYALGTFISSVTERSEHANNIDHSIAMTLINTVSHDMSPLIRKELVVALQWMVLLFENSFLSVALQEEGRTSQALADVSMSPIMGMRRIASRDRLKILSPGSLFNPDGGIIPVTVANAEAFQSNSDRIKRVSSSSSISSLGHGQLSNLPNLSYGSIYMKLWHGLTTLDVDPHPSIRHMSHIITNHIRDQVKDSSVPKEVNDTKITSSLSLPPSPSGRPTFLAGESPPSTISATELHRLAASRSSHLTCRTRKTLPNTISEEENDINSGRKPLVTTQFVDWSCKYFAQPVMKFLQDNDVESSLHYEREWRYQRNSALRCEARDEQRKIATGKLESQVFSARCPNPPSVIQFHPYETYVAVAGKDAFSIWDWLSGCKLSYCPNHGSKASRITSLQFVNSHDVSLLLVGSDDGTVRLWNNYTLAQHGLEPGLVTAWQALADVQPVSRSLNAGAGSVMSWEQRAQNVIVTGDVRIIRIWDAESELKVQDIPTGADCCVTSISTDVSESSLIVAGCGDGSVRLFDRRLPPQEARIMTWREHSAWIVDVNLRSNPQGSGKAITGCVAGDVKFFDLRRNSSLATCETSQGMTAMAVHKAADTFACGSVNQYISVYNMEGSPLNTIKYHEGFMGPRIGPVSCLAFHPYRVSLAAGSMDSSISVYSIDPKR</sequence>
<dbReference type="InterPro" id="IPR000357">
    <property type="entry name" value="HEAT"/>
</dbReference>
<dbReference type="Gene3D" id="2.130.10.10">
    <property type="entry name" value="YVTN repeat-like/Quinoprotein amine dehydrogenase"/>
    <property type="match status" value="2"/>
</dbReference>
<dbReference type="GO" id="GO:0010506">
    <property type="term" value="P:regulation of autophagy"/>
    <property type="evidence" value="ECO:0007669"/>
    <property type="project" value="TreeGrafter"/>
</dbReference>
<feature type="repeat" description="WD" evidence="3">
    <location>
        <begin position="475"/>
        <end position="509"/>
    </location>
</feature>
<evidence type="ECO:0000313" key="5">
    <source>
        <dbReference type="EMBL" id="KDR16591.1"/>
    </source>
</evidence>
<dbReference type="GO" id="GO:0030674">
    <property type="term" value="F:protein-macromolecule adaptor activity"/>
    <property type="evidence" value="ECO:0007669"/>
    <property type="project" value="TreeGrafter"/>
</dbReference>
<dbReference type="InterPro" id="IPR011989">
    <property type="entry name" value="ARM-like"/>
</dbReference>
<dbReference type="AlphaFoldDB" id="A0A067R3C7"/>
<gene>
    <name evidence="5" type="ORF">L798_09907</name>
</gene>
<dbReference type="SUPFAM" id="SSF48371">
    <property type="entry name" value="ARM repeat"/>
    <property type="match status" value="1"/>
</dbReference>
<dbReference type="Pfam" id="PF02985">
    <property type="entry name" value="HEAT"/>
    <property type="match status" value="1"/>
</dbReference>
<reference evidence="5 6" key="1">
    <citation type="journal article" date="2014" name="Nat. Commun.">
        <title>Molecular traces of alternative social organization in a termite genome.</title>
        <authorList>
            <person name="Terrapon N."/>
            <person name="Li C."/>
            <person name="Robertson H.M."/>
            <person name="Ji L."/>
            <person name="Meng X."/>
            <person name="Booth W."/>
            <person name="Chen Z."/>
            <person name="Childers C.P."/>
            <person name="Glastad K.M."/>
            <person name="Gokhale K."/>
            <person name="Gowin J."/>
            <person name="Gronenberg W."/>
            <person name="Hermansen R.A."/>
            <person name="Hu H."/>
            <person name="Hunt B.G."/>
            <person name="Huylmans A.K."/>
            <person name="Khalil S.M."/>
            <person name="Mitchell R.D."/>
            <person name="Munoz-Torres M.C."/>
            <person name="Mustard J.A."/>
            <person name="Pan H."/>
            <person name="Reese J.T."/>
            <person name="Scharf M.E."/>
            <person name="Sun F."/>
            <person name="Vogel H."/>
            <person name="Xiao J."/>
            <person name="Yang W."/>
            <person name="Yang Z."/>
            <person name="Yang Z."/>
            <person name="Zhou J."/>
            <person name="Zhu J."/>
            <person name="Brent C.S."/>
            <person name="Elsik C.G."/>
            <person name="Goodisman M.A."/>
            <person name="Liberles D.A."/>
            <person name="Roe R.M."/>
            <person name="Vargo E.L."/>
            <person name="Vilcinskas A."/>
            <person name="Wang J."/>
            <person name="Bornberg-Bauer E."/>
            <person name="Korb J."/>
            <person name="Zhang G."/>
            <person name="Liebig J."/>
        </authorList>
    </citation>
    <scope>NUCLEOTIDE SEQUENCE [LARGE SCALE GENOMIC DNA]</scope>
    <source>
        <tissue evidence="5">Whole organism</tissue>
    </source>
</reference>
<dbReference type="GO" id="GO:0071230">
    <property type="term" value="P:cellular response to amino acid stimulus"/>
    <property type="evidence" value="ECO:0007669"/>
    <property type="project" value="TreeGrafter"/>
</dbReference>
<evidence type="ECO:0000256" key="4">
    <source>
        <dbReference type="SAM" id="MobiDB-lite"/>
    </source>
</evidence>
<dbReference type="EMBL" id="KK852784">
    <property type="protein sequence ID" value="KDR16591.1"/>
    <property type="molecule type" value="Genomic_DNA"/>
</dbReference>
<keyword evidence="6" id="KW-1185">Reference proteome</keyword>
<name>A0A067R3C7_ZOONE</name>
<dbReference type="GO" id="GO:0038202">
    <property type="term" value="P:TORC1 signaling"/>
    <property type="evidence" value="ECO:0007669"/>
    <property type="project" value="TreeGrafter"/>
</dbReference>
<dbReference type="Gene3D" id="1.25.10.10">
    <property type="entry name" value="Leucine-rich Repeat Variant"/>
    <property type="match status" value="1"/>
</dbReference>
<dbReference type="Proteomes" id="UP000027135">
    <property type="component" value="Unassembled WGS sequence"/>
</dbReference>
<evidence type="ECO:0000256" key="2">
    <source>
        <dbReference type="ARBA" id="ARBA00022737"/>
    </source>
</evidence>
<organism evidence="5 6">
    <name type="scientific">Zootermopsis nevadensis</name>
    <name type="common">Dampwood termite</name>
    <dbReference type="NCBI Taxonomy" id="136037"/>
    <lineage>
        <taxon>Eukaryota</taxon>
        <taxon>Metazoa</taxon>
        <taxon>Ecdysozoa</taxon>
        <taxon>Arthropoda</taxon>
        <taxon>Hexapoda</taxon>
        <taxon>Insecta</taxon>
        <taxon>Pterygota</taxon>
        <taxon>Neoptera</taxon>
        <taxon>Polyneoptera</taxon>
        <taxon>Dictyoptera</taxon>
        <taxon>Blattodea</taxon>
        <taxon>Blattoidea</taxon>
        <taxon>Termitoidae</taxon>
        <taxon>Termopsidae</taxon>
        <taxon>Zootermopsis</taxon>
    </lineage>
</organism>
<dbReference type="SUPFAM" id="SSF50978">
    <property type="entry name" value="WD40 repeat-like"/>
    <property type="match status" value="1"/>
</dbReference>
<dbReference type="InterPro" id="IPR015943">
    <property type="entry name" value="WD40/YVTN_repeat-like_dom_sf"/>
</dbReference>
<evidence type="ECO:0000256" key="3">
    <source>
        <dbReference type="PROSITE-ProRule" id="PRU00221"/>
    </source>
</evidence>
<dbReference type="STRING" id="136037.A0A067R3C7"/>
<dbReference type="FunCoup" id="A0A067R3C7">
    <property type="interactions" value="1262"/>
</dbReference>